<reference evidence="2 3" key="1">
    <citation type="submission" date="2017-06" db="EMBL/GenBank/DDBJ databases">
        <title>Ant-infecting Ophiocordyceps genomes reveal a high diversity of potential behavioral manipulation genes and a possible major role for enterotoxins.</title>
        <authorList>
            <person name="De Bekker C."/>
            <person name="Evans H.C."/>
            <person name="Brachmann A."/>
            <person name="Hughes D.P."/>
        </authorList>
    </citation>
    <scope>NUCLEOTIDE SEQUENCE [LARGE SCALE GENOMIC DNA]</scope>
    <source>
        <strain evidence="2 3">1348a</strain>
    </source>
</reference>
<dbReference type="InterPro" id="IPR017264">
    <property type="entry name" value="Ribosomal_mS37_fun"/>
</dbReference>
<keyword evidence="1" id="KW-0496">Mitochondrion</keyword>
<sequence length="90" mass="10035">MTKKPIRLPPLKILRVHSPKKKIENPCLAIMSSVLACWASAGYSTTGCAAVETQLRQCMDGPKPPGAAINPINYHLLRMKRYLIQNPKHK</sequence>
<keyword evidence="1" id="KW-0687">Ribonucleoprotein</keyword>
<dbReference type="GO" id="GO:0032543">
    <property type="term" value="P:mitochondrial translation"/>
    <property type="evidence" value="ECO:0007669"/>
    <property type="project" value="InterPro"/>
</dbReference>
<evidence type="ECO:0000313" key="2">
    <source>
        <dbReference type="EMBL" id="PHH77404.1"/>
    </source>
</evidence>
<gene>
    <name evidence="2" type="ORF">CDD82_3532</name>
</gene>
<comment type="subunit">
    <text evidence="1">Component of the mitochondrial small ribosomal subunit.</text>
</comment>
<dbReference type="PANTHER" id="PTHR28066:SF1">
    <property type="entry name" value="SMALL RIBOSOMAL SUBUNIT PROTEIN MS37"/>
    <property type="match status" value="1"/>
</dbReference>
<comment type="subcellular location">
    <subcellularLocation>
        <location evidence="1">Mitochondrion</location>
    </subcellularLocation>
</comment>
<dbReference type="GO" id="GO:0005763">
    <property type="term" value="C:mitochondrial small ribosomal subunit"/>
    <property type="evidence" value="ECO:0007669"/>
    <property type="project" value="TreeGrafter"/>
</dbReference>
<dbReference type="OrthoDB" id="2210at2759"/>
<evidence type="ECO:0000313" key="3">
    <source>
        <dbReference type="Proteomes" id="UP000224854"/>
    </source>
</evidence>
<protein>
    <recommendedName>
        <fullName evidence="1">Small ribosomal subunit protein mS37</fullName>
    </recommendedName>
</protein>
<dbReference type="Proteomes" id="UP000224854">
    <property type="component" value="Unassembled WGS sequence"/>
</dbReference>
<organism evidence="2 3">
    <name type="scientific">Ophiocordyceps australis</name>
    <dbReference type="NCBI Taxonomy" id="1399860"/>
    <lineage>
        <taxon>Eukaryota</taxon>
        <taxon>Fungi</taxon>
        <taxon>Dikarya</taxon>
        <taxon>Ascomycota</taxon>
        <taxon>Pezizomycotina</taxon>
        <taxon>Sordariomycetes</taxon>
        <taxon>Hypocreomycetidae</taxon>
        <taxon>Hypocreales</taxon>
        <taxon>Ophiocordycipitaceae</taxon>
        <taxon>Ophiocordyceps</taxon>
    </lineage>
</organism>
<dbReference type="EMBL" id="NJEU01000270">
    <property type="protein sequence ID" value="PHH77404.1"/>
    <property type="molecule type" value="Genomic_DNA"/>
</dbReference>
<keyword evidence="1" id="KW-0689">Ribosomal protein</keyword>
<name>A0A2C5ZDA0_9HYPO</name>
<comment type="similarity">
    <text evidence="1">Belongs to the mitochondrion-specific ribosomal protein mS37 family.</text>
</comment>
<evidence type="ECO:0000256" key="1">
    <source>
        <dbReference type="PIRNR" id="PIRNR037706"/>
    </source>
</evidence>
<dbReference type="PANTHER" id="PTHR28066">
    <property type="entry name" value="37S RIBOSOMAL PROTEIN MRP10, MITOCHONDRIAL"/>
    <property type="match status" value="1"/>
</dbReference>
<proteinExistence type="inferred from homology"/>
<comment type="caution">
    <text evidence="2">The sequence shown here is derived from an EMBL/GenBank/DDBJ whole genome shotgun (WGS) entry which is preliminary data.</text>
</comment>
<keyword evidence="3" id="KW-1185">Reference proteome</keyword>
<dbReference type="PIRSF" id="PIRSF037706">
    <property type="entry name" value="MRP10"/>
    <property type="match status" value="1"/>
</dbReference>
<dbReference type="AlphaFoldDB" id="A0A2C5ZDA0"/>
<dbReference type="GO" id="GO:0003735">
    <property type="term" value="F:structural constituent of ribosome"/>
    <property type="evidence" value="ECO:0007669"/>
    <property type="project" value="InterPro"/>
</dbReference>
<comment type="function">
    <text evidence="1">Component of the mitochondrial ribosome (mitoribosome), a dedicated translation machinery responsible for the synthesis of mitochondrial genome-encoded proteins, including at least some of the essential transmembrane subunits of the mitochondrial respiratory chain. The mitoribosomes are attached to the mitochondrial inner membrane and translation products are cotranslationally integrated into the membrane.</text>
</comment>
<accession>A0A2C5ZDA0</accession>